<comment type="caution">
    <text evidence="6">The sequence shown here is derived from an EMBL/GenBank/DDBJ whole genome shotgun (WGS) entry which is preliminary data.</text>
</comment>
<dbReference type="Pfam" id="PF13450">
    <property type="entry name" value="NAD_binding_8"/>
    <property type="match status" value="1"/>
</dbReference>
<dbReference type="PANTHER" id="PTHR46091">
    <property type="entry name" value="BLR7054 PROTEIN"/>
    <property type="match status" value="1"/>
</dbReference>
<accession>A0A6M0RX89</accession>
<proteinExistence type="predicted"/>
<dbReference type="InterPro" id="IPR036188">
    <property type="entry name" value="FAD/NAD-bd_sf"/>
</dbReference>
<reference evidence="6 7" key="1">
    <citation type="journal article" date="2020" name="Microb. Ecol.">
        <title>Ecogenomics of the Marine Benthic Filamentous Cyanobacterium Adonisia.</title>
        <authorList>
            <person name="Walter J.M."/>
            <person name="Coutinho F.H."/>
            <person name="Leomil L."/>
            <person name="Hargreaves P.I."/>
            <person name="Campeao M.E."/>
            <person name="Vieira V.V."/>
            <person name="Silva B.S."/>
            <person name="Fistarol G.O."/>
            <person name="Salomon P.S."/>
            <person name="Sawabe T."/>
            <person name="Mino S."/>
            <person name="Hosokawa M."/>
            <person name="Miyashita H."/>
            <person name="Maruyama F."/>
            <person name="van Verk M.C."/>
            <person name="Dutilh B.E."/>
            <person name="Thompson C.C."/>
            <person name="Thompson F.L."/>
        </authorList>
    </citation>
    <scope>NUCLEOTIDE SEQUENCE [LARGE SCALE GENOMIC DNA]</scope>
    <source>
        <strain evidence="6 7">CCMR0081</strain>
    </source>
</reference>
<keyword evidence="7" id="KW-1185">Reference proteome</keyword>
<keyword evidence="2" id="KW-0732">Signal</keyword>
<evidence type="ECO:0000256" key="4">
    <source>
        <dbReference type="ARBA" id="ARBA00022857"/>
    </source>
</evidence>
<evidence type="ECO:0000313" key="7">
    <source>
        <dbReference type="Proteomes" id="UP000481033"/>
    </source>
</evidence>
<keyword evidence="3" id="KW-0274">FAD</keyword>
<evidence type="ECO:0000313" key="6">
    <source>
        <dbReference type="EMBL" id="NEZ60847.1"/>
    </source>
</evidence>
<evidence type="ECO:0000256" key="5">
    <source>
        <dbReference type="ARBA" id="ARBA00023027"/>
    </source>
</evidence>
<keyword evidence="4" id="KW-0521">NADP</keyword>
<dbReference type="InterPro" id="IPR052206">
    <property type="entry name" value="Retinol_saturase"/>
</dbReference>
<dbReference type="Gene3D" id="3.50.50.60">
    <property type="entry name" value="FAD/NAD(P)-binding domain"/>
    <property type="match status" value="2"/>
</dbReference>
<evidence type="ECO:0000256" key="1">
    <source>
        <dbReference type="ARBA" id="ARBA00022630"/>
    </source>
</evidence>
<dbReference type="AlphaFoldDB" id="A0A6M0RX89"/>
<gene>
    <name evidence="6" type="ORF">DXZ20_35470</name>
</gene>
<dbReference type="RefSeq" id="WP_163703165.1">
    <property type="nucleotide sequence ID" value="NZ_QXHD01000004.1"/>
</dbReference>
<protein>
    <submittedName>
        <fullName evidence="6">NAD(P)/FAD-dependent oxidoreductase</fullName>
    </submittedName>
</protein>
<sequence length="550" mass="61653">MKTTRKNYDLILIGSGIGALTVASLMAQLRNKRVLILERHFVPGGFTHTFQRKGFSWDPGLHYVGQMEAGSEVRNLFDLITNQQVQWQKMPEPFEKFVYPEFSFDLYGDPKQFQADLTKRFPKESQAIRQYFKDIPKAAAALFLDAAKHNSAFLFKVVGEVAKLWHGTSLNLTTQDYLDQHFQDPQLKALLASQWLDYGLSPADSPFALHATIVNHYLNGGYYPVGGSGTIANSVQQVVEAKGGNVLVSREVTEILLDGDKAAGVRVRNLKAKEETFEDYYAPTVVSNAGAYNTYFKFIPDNYPIPFRESLQQFVEAHPPATNVSVYIGFKDDPRRLGFKGENHWIYDTFDHGAVEQQKGSWIHTGQPLQVYLSFPSLKNSHAKKHTAELIASADYASFAAWRDQPWLHRDNNYNALKQRIQNVLLDMVEQHYPGFSDLVDYCEVSTPLTNEHFTDHPQGGIYGLPMHAERFAAKNRGWTKIKTPVPGLYMTGSDVCMMGIAGSMMGAVLTTSHLPDGISMAQVFAKAAKAQGHKENGLTETSHTMRLGT</sequence>
<keyword evidence="5" id="KW-0520">NAD</keyword>
<dbReference type="Proteomes" id="UP000481033">
    <property type="component" value="Unassembled WGS sequence"/>
</dbReference>
<dbReference type="SUPFAM" id="SSF51905">
    <property type="entry name" value="FAD/NAD(P)-binding domain"/>
    <property type="match status" value="1"/>
</dbReference>
<keyword evidence="1" id="KW-0285">Flavoprotein</keyword>
<evidence type="ECO:0000256" key="3">
    <source>
        <dbReference type="ARBA" id="ARBA00022827"/>
    </source>
</evidence>
<organism evidence="6 7">
    <name type="scientific">Adonisia turfae CCMR0081</name>
    <dbReference type="NCBI Taxonomy" id="2292702"/>
    <lineage>
        <taxon>Bacteria</taxon>
        <taxon>Bacillati</taxon>
        <taxon>Cyanobacteriota</taxon>
        <taxon>Adonisia</taxon>
        <taxon>Adonisia turfae</taxon>
    </lineage>
</organism>
<evidence type="ECO:0000256" key="2">
    <source>
        <dbReference type="ARBA" id="ARBA00022729"/>
    </source>
</evidence>
<dbReference type="PANTHER" id="PTHR46091:SF3">
    <property type="entry name" value="AMINE OXIDASE DOMAIN-CONTAINING PROTEIN"/>
    <property type="match status" value="1"/>
</dbReference>
<name>A0A6M0RX89_9CYAN</name>
<dbReference type="EMBL" id="QXHD01000004">
    <property type="protein sequence ID" value="NEZ60847.1"/>
    <property type="molecule type" value="Genomic_DNA"/>
</dbReference>